<dbReference type="RefSeq" id="WP_210089971.1">
    <property type="nucleotide sequence ID" value="NZ_JAGGKG010000015.1"/>
</dbReference>
<dbReference type="Gene3D" id="3.40.630.30">
    <property type="match status" value="1"/>
</dbReference>
<protein>
    <submittedName>
        <fullName evidence="2">Ribosomal protein S18 acetylase RimI-like enzyme</fullName>
    </submittedName>
</protein>
<name>A0ABS4FUW1_9BACL</name>
<proteinExistence type="predicted"/>
<dbReference type="Proteomes" id="UP001519272">
    <property type="component" value="Unassembled WGS sequence"/>
</dbReference>
<dbReference type="EMBL" id="JAGGKG010000015">
    <property type="protein sequence ID" value="MBP1906368.1"/>
    <property type="molecule type" value="Genomic_DNA"/>
</dbReference>
<organism evidence="2 3">
    <name type="scientific">Paenibacillus turicensis</name>
    <dbReference type="NCBI Taxonomy" id="160487"/>
    <lineage>
        <taxon>Bacteria</taxon>
        <taxon>Bacillati</taxon>
        <taxon>Bacillota</taxon>
        <taxon>Bacilli</taxon>
        <taxon>Bacillales</taxon>
        <taxon>Paenibacillaceae</taxon>
        <taxon>Paenibacillus</taxon>
    </lineage>
</organism>
<evidence type="ECO:0000313" key="3">
    <source>
        <dbReference type="Proteomes" id="UP001519272"/>
    </source>
</evidence>
<evidence type="ECO:0000259" key="1">
    <source>
        <dbReference type="PROSITE" id="PS51186"/>
    </source>
</evidence>
<sequence>MIVPLSLQNADVVEQLWHLQHIAYRLEAIALGLQEYPPLADTFDSIRNSTQSYYGWMDDQEELRGAIAVSDHRENQPPRTIKINRLMVHNDYLRQGIGRSLVQYIVNAYPDLDIEVIAGAQNIPAISLYQSFGFEQRESYVVESGVRLIRYLLERI</sequence>
<dbReference type="InterPro" id="IPR016181">
    <property type="entry name" value="Acyl_CoA_acyltransferase"/>
</dbReference>
<reference evidence="2 3" key="1">
    <citation type="submission" date="2021-03" db="EMBL/GenBank/DDBJ databases">
        <title>Genomic Encyclopedia of Type Strains, Phase IV (KMG-IV): sequencing the most valuable type-strain genomes for metagenomic binning, comparative biology and taxonomic classification.</title>
        <authorList>
            <person name="Goeker M."/>
        </authorList>
    </citation>
    <scope>NUCLEOTIDE SEQUENCE [LARGE SCALE GENOMIC DNA]</scope>
    <source>
        <strain evidence="2 3">DSM 14349</strain>
    </source>
</reference>
<accession>A0ABS4FUW1</accession>
<dbReference type="InterPro" id="IPR000182">
    <property type="entry name" value="GNAT_dom"/>
</dbReference>
<gene>
    <name evidence="2" type="ORF">J2Z32_003018</name>
</gene>
<dbReference type="PROSITE" id="PS51186">
    <property type="entry name" value="GNAT"/>
    <property type="match status" value="1"/>
</dbReference>
<dbReference type="SUPFAM" id="SSF55729">
    <property type="entry name" value="Acyl-CoA N-acyltransferases (Nat)"/>
    <property type="match status" value="1"/>
</dbReference>
<comment type="caution">
    <text evidence="2">The sequence shown here is derived from an EMBL/GenBank/DDBJ whole genome shotgun (WGS) entry which is preliminary data.</text>
</comment>
<feature type="domain" description="N-acetyltransferase" evidence="1">
    <location>
        <begin position="1"/>
        <end position="153"/>
    </location>
</feature>
<dbReference type="CDD" id="cd04301">
    <property type="entry name" value="NAT_SF"/>
    <property type="match status" value="1"/>
</dbReference>
<dbReference type="Pfam" id="PF13673">
    <property type="entry name" value="Acetyltransf_10"/>
    <property type="match status" value="1"/>
</dbReference>
<keyword evidence="3" id="KW-1185">Reference proteome</keyword>
<evidence type="ECO:0000313" key="2">
    <source>
        <dbReference type="EMBL" id="MBP1906368.1"/>
    </source>
</evidence>